<evidence type="ECO:0000313" key="2">
    <source>
        <dbReference type="Proteomes" id="UP000553776"/>
    </source>
</evidence>
<dbReference type="AlphaFoldDB" id="A0A841TPM3"/>
<dbReference type="EMBL" id="JACJVR010000005">
    <property type="protein sequence ID" value="MBB6690257.1"/>
    <property type="molecule type" value="Genomic_DNA"/>
</dbReference>
<sequence length="214" mass="23351">MASGRVDLILSPVPADVVYLTANGLGDDKHDLHAIGAGARVVLRHGSLRHTVTVQFREDGESFANYLELNARLAGRLRLRDSRRYRFDYNERTKVLSVAPSPVSSARASAMSSARLNPNTVHIGYELSSVLGMPERRRMPVQLRIGQRTAKFAVFTPSNLLDRTIRFAPAALRSLKLTAGTPLALSYNQNTQTLTIAWATEKPAPAADKGTGDA</sequence>
<name>A0A841TPM3_9BACL</name>
<proteinExistence type="predicted"/>
<gene>
    <name evidence="1" type="ORF">H7B90_02475</name>
</gene>
<organism evidence="1 2">
    <name type="scientific">Cohnella xylanilytica</name>
    <dbReference type="NCBI Taxonomy" id="557555"/>
    <lineage>
        <taxon>Bacteria</taxon>
        <taxon>Bacillati</taxon>
        <taxon>Bacillota</taxon>
        <taxon>Bacilli</taxon>
        <taxon>Bacillales</taxon>
        <taxon>Paenibacillaceae</taxon>
        <taxon>Cohnella</taxon>
    </lineage>
</organism>
<dbReference type="Proteomes" id="UP000553776">
    <property type="component" value="Unassembled WGS sequence"/>
</dbReference>
<evidence type="ECO:0000313" key="1">
    <source>
        <dbReference type="EMBL" id="MBB6690257.1"/>
    </source>
</evidence>
<accession>A0A841TPM3</accession>
<keyword evidence="2" id="KW-1185">Reference proteome</keyword>
<comment type="caution">
    <text evidence="1">The sequence shown here is derived from an EMBL/GenBank/DDBJ whole genome shotgun (WGS) entry which is preliminary data.</text>
</comment>
<reference evidence="1 2" key="1">
    <citation type="submission" date="2020-08" db="EMBL/GenBank/DDBJ databases">
        <title>Cohnella phylogeny.</title>
        <authorList>
            <person name="Dunlap C."/>
        </authorList>
    </citation>
    <scope>NUCLEOTIDE SEQUENCE [LARGE SCALE GENOMIC DNA]</scope>
    <source>
        <strain evidence="1 2">DSM 25239</strain>
    </source>
</reference>
<dbReference type="RefSeq" id="WP_185134279.1">
    <property type="nucleotide sequence ID" value="NZ_BORM01000005.1"/>
</dbReference>
<protein>
    <submittedName>
        <fullName evidence="1">Uncharacterized protein</fullName>
    </submittedName>
</protein>